<evidence type="ECO:0000313" key="1">
    <source>
        <dbReference type="EMBL" id="GDY56460.1"/>
    </source>
</evidence>
<reference evidence="1 2" key="1">
    <citation type="journal article" date="2020" name="Int. J. Syst. Evol. Microbiol.">
        <title>Reclassification of Streptomyces castelarensis and Streptomyces sporoclivatus as later heterotypic synonyms of Streptomyces antimycoticus.</title>
        <authorList>
            <person name="Komaki H."/>
            <person name="Tamura T."/>
        </authorList>
    </citation>
    <scope>NUCLEOTIDE SEQUENCE [LARGE SCALE GENOMIC DNA]</scope>
    <source>
        <strain evidence="1 2">NBRC 13459</strain>
    </source>
</reference>
<dbReference type="Pfam" id="PF19859">
    <property type="entry name" value="DUF6333"/>
    <property type="match status" value="1"/>
</dbReference>
<name>A0A4D4LBM2_STRVO</name>
<dbReference type="EMBL" id="BJHW01000001">
    <property type="protein sequence ID" value="GDY56460.1"/>
    <property type="molecule type" value="Genomic_DNA"/>
</dbReference>
<organism evidence="1 2">
    <name type="scientific">Streptomyces violaceusniger</name>
    <dbReference type="NCBI Taxonomy" id="68280"/>
    <lineage>
        <taxon>Bacteria</taxon>
        <taxon>Bacillati</taxon>
        <taxon>Actinomycetota</taxon>
        <taxon>Actinomycetes</taxon>
        <taxon>Kitasatosporales</taxon>
        <taxon>Streptomycetaceae</taxon>
        <taxon>Streptomyces</taxon>
        <taxon>Streptomyces violaceusniger group</taxon>
    </lineage>
</organism>
<dbReference type="RefSeq" id="WP_137979471.1">
    <property type="nucleotide sequence ID" value="NZ_BAAASO010000016.1"/>
</dbReference>
<accession>A0A4D4LBM2</accession>
<gene>
    <name evidence="1" type="ORF">SVIO_070830</name>
</gene>
<sequence>MSDETLWDFPSDETVERHGEFALTVVRPPFPGPDGVLAAHDEARARAFAEEFGTVDRVLDHRETIPVTELIEVDTRADLEVIRVGCWGGVTQINDPALISLSERFPIEEQAEALADRHPDAVIVAAAEMDLPGADYGTWKIVHPGGARVFAAGFSGEEDWDVVGEVTAVLDAFGITPEQAAAVGVDPAHAPGSFAWDALAGLALKAVSPTDRRGLMASAFRVRRTEDAVVAMEDTWFERD</sequence>
<keyword evidence="2" id="KW-1185">Reference proteome</keyword>
<dbReference type="Proteomes" id="UP000301309">
    <property type="component" value="Unassembled WGS sequence"/>
</dbReference>
<comment type="caution">
    <text evidence="1">The sequence shown here is derived from an EMBL/GenBank/DDBJ whole genome shotgun (WGS) entry which is preliminary data.</text>
</comment>
<protein>
    <submittedName>
        <fullName evidence="1">Uncharacterized protein</fullName>
    </submittedName>
</protein>
<dbReference type="AlphaFoldDB" id="A0A4D4LBM2"/>
<evidence type="ECO:0000313" key="2">
    <source>
        <dbReference type="Proteomes" id="UP000301309"/>
    </source>
</evidence>
<dbReference type="OrthoDB" id="3698245at2"/>
<proteinExistence type="predicted"/>